<reference evidence="2" key="1">
    <citation type="submission" date="2023-03" db="EMBL/GenBank/DDBJ databases">
        <title>Massive genome expansion in bonnet fungi (Mycena s.s.) driven by repeated elements and novel gene families across ecological guilds.</title>
        <authorList>
            <consortium name="Lawrence Berkeley National Laboratory"/>
            <person name="Harder C.B."/>
            <person name="Miyauchi S."/>
            <person name="Viragh M."/>
            <person name="Kuo A."/>
            <person name="Thoen E."/>
            <person name="Andreopoulos B."/>
            <person name="Lu D."/>
            <person name="Skrede I."/>
            <person name="Drula E."/>
            <person name="Henrissat B."/>
            <person name="Morin E."/>
            <person name="Kohler A."/>
            <person name="Barry K."/>
            <person name="LaButti K."/>
            <person name="Morin E."/>
            <person name="Salamov A."/>
            <person name="Lipzen A."/>
            <person name="Mereny Z."/>
            <person name="Hegedus B."/>
            <person name="Baldrian P."/>
            <person name="Stursova M."/>
            <person name="Weitz H."/>
            <person name="Taylor A."/>
            <person name="Grigoriev I.V."/>
            <person name="Nagy L.G."/>
            <person name="Martin F."/>
            <person name="Kauserud H."/>
        </authorList>
    </citation>
    <scope>NUCLEOTIDE SEQUENCE</scope>
    <source>
        <strain evidence="2">CBHHK200</strain>
    </source>
</reference>
<organism evidence="2 3">
    <name type="scientific">Mycena alexandri</name>
    <dbReference type="NCBI Taxonomy" id="1745969"/>
    <lineage>
        <taxon>Eukaryota</taxon>
        <taxon>Fungi</taxon>
        <taxon>Dikarya</taxon>
        <taxon>Basidiomycota</taxon>
        <taxon>Agaricomycotina</taxon>
        <taxon>Agaricomycetes</taxon>
        <taxon>Agaricomycetidae</taxon>
        <taxon>Agaricales</taxon>
        <taxon>Marasmiineae</taxon>
        <taxon>Mycenaceae</taxon>
        <taxon>Mycena</taxon>
    </lineage>
</organism>
<evidence type="ECO:0000256" key="1">
    <source>
        <dbReference type="SAM" id="MobiDB-lite"/>
    </source>
</evidence>
<feature type="compositionally biased region" description="Basic and acidic residues" evidence="1">
    <location>
        <begin position="19"/>
        <end position="47"/>
    </location>
</feature>
<feature type="compositionally biased region" description="Polar residues" evidence="1">
    <location>
        <begin position="7"/>
        <end position="18"/>
    </location>
</feature>
<protein>
    <recommendedName>
        <fullName evidence="4">F-box domain-containing protein</fullName>
    </recommendedName>
</protein>
<evidence type="ECO:0008006" key="4">
    <source>
        <dbReference type="Google" id="ProtNLM"/>
    </source>
</evidence>
<accession>A0AAD6S4L2</accession>
<proteinExistence type="predicted"/>
<dbReference type="AlphaFoldDB" id="A0AAD6S4L2"/>
<comment type="caution">
    <text evidence="2">The sequence shown here is derived from an EMBL/GenBank/DDBJ whole genome shotgun (WGS) entry which is preliminary data.</text>
</comment>
<feature type="region of interest" description="Disordered" evidence="1">
    <location>
        <begin position="1"/>
        <end position="56"/>
    </location>
</feature>
<gene>
    <name evidence="2" type="ORF">C8F04DRAFT_1315425</name>
</gene>
<dbReference type="EMBL" id="JARJCM010000242">
    <property type="protein sequence ID" value="KAJ7021109.1"/>
    <property type="molecule type" value="Genomic_DNA"/>
</dbReference>
<name>A0AAD6S4L2_9AGAR</name>
<evidence type="ECO:0000313" key="2">
    <source>
        <dbReference type="EMBL" id="KAJ7021109.1"/>
    </source>
</evidence>
<dbReference type="Proteomes" id="UP001218188">
    <property type="component" value="Unassembled WGS sequence"/>
</dbReference>
<keyword evidence="3" id="KW-1185">Reference proteome</keyword>
<sequence length="642" mass="70460">MSAGGVANNTTDGDFTSTRVDRVRDVTSSECRDATPVQRKEAADGPKHGQIGRYLPPSTDHLEIPTVLVKELIWSTFEVVPQKYSYEDCSNADAGGGHRAKDSTWFHIRYLLNGSQSPGTGIQNIFSFLFTDSESSGSAAADANLSLCHRGIDTTTTCPNCAIALHSGNKDSDAHLPSFPRYLLETNDPPTYLETSEVQNALDESKAQILRLDNTITALQASLEKHRRLRQSAADQLRRGSIILSVVRRIPTDVLVEIFNLTVPDAARKHATNRCPWVLGRVCSRWRAISLALPELWTTIDRKIPLAMVKTHIDRSLPHPLTVELGFSDTGSVELLIACSARWAVADVEMRAFMGPALAKVQGRLPLLRRLRYNDNNGFRSFSAFENAPALRDVTLSGKASLHLPWSQLERLNMKVSDSVGLSQLRQAHNLVALSVTGRPYEQPQPGGVGLAFAPTVELPRLRTLLIKDGVFLRSLVLPALEDIYISMDISAVPSLVERFKLSPPAADILAVLEHSPGLVELRSSAVQDALALLTGMTVPPLSDANANAYARPLVPALRALLITGVGDAPACAQLVAMMESRRASTMCAEPVVCVLDFVKWAQLNLHAVETLRLLKQRGFHVEWLTGPQSLDRYRSWRPSYP</sequence>
<evidence type="ECO:0000313" key="3">
    <source>
        <dbReference type="Proteomes" id="UP001218188"/>
    </source>
</evidence>